<evidence type="ECO:0000313" key="8">
    <source>
        <dbReference type="Proteomes" id="UP000000925"/>
    </source>
</evidence>
<dbReference type="EMBL" id="CP001998">
    <property type="protein sequence ID" value="ADE53259.1"/>
    <property type="molecule type" value="Genomic_DNA"/>
</dbReference>
<dbReference type="GO" id="GO:0008870">
    <property type="term" value="F:galactoside O-acetyltransferase activity"/>
    <property type="evidence" value="ECO:0007669"/>
    <property type="project" value="TreeGrafter"/>
</dbReference>
<evidence type="ECO:0000256" key="2">
    <source>
        <dbReference type="ARBA" id="ARBA00022679"/>
    </source>
</evidence>
<dbReference type="eggNOG" id="COG0110">
    <property type="taxonomic scope" value="Bacteria"/>
</dbReference>
<dbReference type="InterPro" id="IPR039369">
    <property type="entry name" value="LacA-like"/>
</dbReference>
<evidence type="ECO:0000256" key="3">
    <source>
        <dbReference type="ARBA" id="ARBA00022737"/>
    </source>
</evidence>
<dbReference type="PANTHER" id="PTHR43017:SF1">
    <property type="entry name" value="ACETYLTRANSFERASE YJL218W-RELATED"/>
    <property type="match status" value="1"/>
</dbReference>
<dbReference type="SUPFAM" id="SSF51161">
    <property type="entry name" value="Trimeric LpxA-like enzymes"/>
    <property type="match status" value="1"/>
</dbReference>
<dbReference type="STRING" id="583355.Caka_0233"/>
<name>D5ELT4_CORAD</name>
<protein>
    <recommendedName>
        <fullName evidence="5">Acetyltransferase</fullName>
        <ecNumber evidence="5">2.3.1.-</ecNumber>
    </recommendedName>
</protein>
<dbReference type="InterPro" id="IPR011004">
    <property type="entry name" value="Trimer_LpxA-like_sf"/>
</dbReference>
<dbReference type="InterPro" id="IPR001451">
    <property type="entry name" value="Hexapep"/>
</dbReference>
<dbReference type="Gene3D" id="2.160.10.10">
    <property type="entry name" value="Hexapeptide repeat proteins"/>
    <property type="match status" value="1"/>
</dbReference>
<keyword evidence="4 5" id="KW-0012">Acyltransferase</keyword>
<organism evidence="7 8">
    <name type="scientific">Coraliomargarita akajimensis (strain DSM 45221 / IAM 15411 / JCM 23193 / KCTC 12865 / 04OKA010-24)</name>
    <dbReference type="NCBI Taxonomy" id="583355"/>
    <lineage>
        <taxon>Bacteria</taxon>
        <taxon>Pseudomonadati</taxon>
        <taxon>Verrucomicrobiota</taxon>
        <taxon>Opitutia</taxon>
        <taxon>Puniceicoccales</taxon>
        <taxon>Coraliomargaritaceae</taxon>
        <taxon>Coraliomargarita</taxon>
    </lineage>
</organism>
<proteinExistence type="inferred from homology"/>
<sequence length="194" mass="21526">MKHSTKSDLEKMLAGEYYKSFTPELFEMRQSAKERLHTFNNLPPRAVDERNEIIRQLLGETGESFFIEPPFRCDYGCFIKIGENFYSNFNLVILDCAQVTIGKDVMIGPNVALYAATHPVDATERNDGWEYAREIQIGDGVWIGGNAVINPGVRIGDNTVIGAGSVVTKDIPANCVAAGNPCKVIRQLDRPSID</sequence>
<gene>
    <name evidence="7" type="ordered locus">Caka_0233</name>
</gene>
<evidence type="ECO:0000313" key="7">
    <source>
        <dbReference type="EMBL" id="ADE53259.1"/>
    </source>
</evidence>
<dbReference type="SMART" id="SM01266">
    <property type="entry name" value="Mac"/>
    <property type="match status" value="1"/>
</dbReference>
<dbReference type="EC" id="2.3.1.-" evidence="5"/>
<keyword evidence="8" id="KW-1185">Reference proteome</keyword>
<dbReference type="PROSITE" id="PS00101">
    <property type="entry name" value="HEXAPEP_TRANSFERASES"/>
    <property type="match status" value="1"/>
</dbReference>
<evidence type="ECO:0000259" key="6">
    <source>
        <dbReference type="SMART" id="SM01266"/>
    </source>
</evidence>
<evidence type="ECO:0000256" key="1">
    <source>
        <dbReference type="ARBA" id="ARBA00007274"/>
    </source>
</evidence>
<dbReference type="Proteomes" id="UP000000925">
    <property type="component" value="Chromosome"/>
</dbReference>
<dbReference type="CDD" id="cd03357">
    <property type="entry name" value="LbH_MAT_GAT"/>
    <property type="match status" value="1"/>
</dbReference>
<comment type="similarity">
    <text evidence="1 5">Belongs to the transferase hexapeptide repeat family.</text>
</comment>
<dbReference type="InterPro" id="IPR018357">
    <property type="entry name" value="Hexapep_transf_CS"/>
</dbReference>
<dbReference type="Pfam" id="PF00132">
    <property type="entry name" value="Hexapep"/>
    <property type="match status" value="1"/>
</dbReference>
<keyword evidence="2 5" id="KW-0808">Transferase</keyword>
<evidence type="ECO:0000256" key="4">
    <source>
        <dbReference type="ARBA" id="ARBA00023315"/>
    </source>
</evidence>
<dbReference type="RefSeq" id="WP_013041985.1">
    <property type="nucleotide sequence ID" value="NC_014008.1"/>
</dbReference>
<dbReference type="HOGENOM" id="CLU_051638_3_0_0"/>
<dbReference type="KEGG" id="caa:Caka_0233"/>
<accession>D5ELT4</accession>
<dbReference type="Pfam" id="PF12464">
    <property type="entry name" value="Mac"/>
    <property type="match status" value="1"/>
</dbReference>
<dbReference type="FunFam" id="2.160.10.10:FF:000008">
    <property type="entry name" value="Maltose O-acetyltransferase"/>
    <property type="match status" value="1"/>
</dbReference>
<dbReference type="PANTHER" id="PTHR43017">
    <property type="entry name" value="GALACTOSIDE O-ACETYLTRANSFERASE"/>
    <property type="match status" value="1"/>
</dbReference>
<feature type="domain" description="Maltose/galactoside acetyltransferase" evidence="6">
    <location>
        <begin position="9"/>
        <end position="63"/>
    </location>
</feature>
<dbReference type="AlphaFoldDB" id="D5ELT4"/>
<dbReference type="InterPro" id="IPR024688">
    <property type="entry name" value="Mac_dom"/>
</dbReference>
<reference evidence="7 8" key="1">
    <citation type="journal article" date="2010" name="Stand. Genomic Sci.">
        <title>Complete genome sequence of Coraliomargarita akajimensis type strain (04OKA010-24).</title>
        <authorList>
            <person name="Mavromatis K."/>
            <person name="Abt B."/>
            <person name="Brambilla E."/>
            <person name="Lapidus A."/>
            <person name="Copeland A."/>
            <person name="Deshpande S."/>
            <person name="Nolan M."/>
            <person name="Lucas S."/>
            <person name="Tice H."/>
            <person name="Cheng J.F."/>
            <person name="Han C."/>
            <person name="Detter J.C."/>
            <person name="Woyke T."/>
            <person name="Goodwin L."/>
            <person name="Pitluck S."/>
            <person name="Held B."/>
            <person name="Brettin T."/>
            <person name="Tapia R."/>
            <person name="Ivanova N."/>
            <person name="Mikhailova N."/>
            <person name="Pati A."/>
            <person name="Liolios K."/>
            <person name="Chen A."/>
            <person name="Palaniappan K."/>
            <person name="Land M."/>
            <person name="Hauser L."/>
            <person name="Chang Y.J."/>
            <person name="Jeffries C.D."/>
            <person name="Rohde M."/>
            <person name="Goker M."/>
            <person name="Bristow J."/>
            <person name="Eisen J.A."/>
            <person name="Markowitz V."/>
            <person name="Hugenholtz P."/>
            <person name="Klenk H.P."/>
            <person name="Kyrpides N.C."/>
        </authorList>
    </citation>
    <scope>NUCLEOTIDE SEQUENCE [LARGE SCALE GENOMIC DNA]</scope>
    <source>
        <strain evidence="8">DSM 45221 / IAM 15411 / JCM 23193 / KCTC 12865</strain>
    </source>
</reference>
<dbReference type="OrthoDB" id="9812571at2"/>
<keyword evidence="3" id="KW-0677">Repeat</keyword>
<evidence type="ECO:0000256" key="5">
    <source>
        <dbReference type="RuleBase" id="RU367021"/>
    </source>
</evidence>